<proteinExistence type="predicted"/>
<comment type="caution">
    <text evidence="1">The sequence shown here is derived from an EMBL/GenBank/DDBJ whole genome shotgun (WGS) entry which is preliminary data.</text>
</comment>
<evidence type="ECO:0000313" key="1">
    <source>
        <dbReference type="EMBL" id="RHH75876.1"/>
    </source>
</evidence>
<gene>
    <name evidence="1" type="ORF">DW192_14945</name>
</gene>
<dbReference type="AlphaFoldDB" id="A0A174LXQ4"/>
<evidence type="ECO:0000313" key="2">
    <source>
        <dbReference type="Proteomes" id="UP000284548"/>
    </source>
</evidence>
<name>A0A174LXQ4_9BACT</name>
<dbReference type="Proteomes" id="UP000284548">
    <property type="component" value="Unassembled WGS sequence"/>
</dbReference>
<sequence>MKKFESLDSPKFNKLEVESMKRLKGGYTLNTVTVYSSGNVNDDGNACQDGVCND</sequence>
<dbReference type="RefSeq" id="WP_118255784.1">
    <property type="nucleotide sequence ID" value="NZ_QRKB01000062.1"/>
</dbReference>
<dbReference type="NCBIfam" id="TIGR04149">
    <property type="entry name" value="GG_sam_targ_CFB"/>
    <property type="match status" value="1"/>
</dbReference>
<accession>A0A174LXQ4</accession>
<reference evidence="1 2" key="1">
    <citation type="submission" date="2018-08" db="EMBL/GenBank/DDBJ databases">
        <title>A genome reference for cultivated species of the human gut microbiota.</title>
        <authorList>
            <person name="Zou Y."/>
            <person name="Xue W."/>
            <person name="Luo G."/>
        </authorList>
    </citation>
    <scope>NUCLEOTIDE SEQUENCE [LARGE SCALE GENOMIC DNA]</scope>
    <source>
        <strain evidence="1 2">AM16-54</strain>
    </source>
</reference>
<organism evidence="1 2">
    <name type="scientific">Segatella copri</name>
    <dbReference type="NCBI Taxonomy" id="165179"/>
    <lineage>
        <taxon>Bacteria</taxon>
        <taxon>Pseudomonadati</taxon>
        <taxon>Bacteroidota</taxon>
        <taxon>Bacteroidia</taxon>
        <taxon>Bacteroidales</taxon>
        <taxon>Prevotellaceae</taxon>
        <taxon>Segatella</taxon>
    </lineage>
</organism>
<protein>
    <submittedName>
        <fullName evidence="1">RSAM-modified peptide</fullName>
    </submittedName>
</protein>
<dbReference type="EMBL" id="QRKB01000062">
    <property type="protein sequence ID" value="RHH75876.1"/>
    <property type="molecule type" value="Genomic_DNA"/>
</dbReference>
<dbReference type="InterPro" id="IPR026408">
    <property type="entry name" value="GG_sam_targ_CFB"/>
</dbReference>